<dbReference type="PANTHER" id="PTHR36931:SF1">
    <property type="entry name" value="UPF0153 PROTEIN YEIW"/>
    <property type="match status" value="1"/>
</dbReference>
<dbReference type="RefSeq" id="WP_183441610.1">
    <property type="nucleotide sequence ID" value="NZ_JACHXD010000007.1"/>
</dbReference>
<protein>
    <recommendedName>
        <fullName evidence="3">YkgJ family cysteine cluster protein</fullName>
    </recommendedName>
</protein>
<evidence type="ECO:0000313" key="2">
    <source>
        <dbReference type="Proteomes" id="UP000541535"/>
    </source>
</evidence>
<dbReference type="EMBL" id="JACHXD010000007">
    <property type="protein sequence ID" value="MBB3119800.1"/>
    <property type="molecule type" value="Genomic_DNA"/>
</dbReference>
<organism evidence="1 2">
    <name type="scientific">Pseudoduganella violacea</name>
    <dbReference type="NCBI Taxonomy" id="1715466"/>
    <lineage>
        <taxon>Bacteria</taxon>
        <taxon>Pseudomonadati</taxon>
        <taxon>Pseudomonadota</taxon>
        <taxon>Betaproteobacteria</taxon>
        <taxon>Burkholderiales</taxon>
        <taxon>Oxalobacteraceae</taxon>
        <taxon>Telluria group</taxon>
        <taxon>Pseudoduganella</taxon>
    </lineage>
</organism>
<evidence type="ECO:0000313" key="1">
    <source>
        <dbReference type="EMBL" id="MBB3119800.1"/>
    </source>
</evidence>
<dbReference type="Proteomes" id="UP000541535">
    <property type="component" value="Unassembled WGS sequence"/>
</dbReference>
<reference evidence="1 2" key="1">
    <citation type="submission" date="2020-08" db="EMBL/GenBank/DDBJ databases">
        <title>Genomic Encyclopedia of Type Strains, Phase III (KMG-III): the genomes of soil and plant-associated and newly described type strains.</title>
        <authorList>
            <person name="Whitman W."/>
        </authorList>
    </citation>
    <scope>NUCLEOTIDE SEQUENCE [LARGE SCALE GENOMIC DNA]</scope>
    <source>
        <strain evidence="1 2">CECT 8897</strain>
    </source>
</reference>
<dbReference type="InterPro" id="IPR005358">
    <property type="entry name" value="Puta_zinc/iron-chelating_dom"/>
</dbReference>
<dbReference type="PANTHER" id="PTHR36931">
    <property type="entry name" value="UPF0153 PROTEIN YEIW"/>
    <property type="match status" value="1"/>
</dbReference>
<dbReference type="Pfam" id="PF03692">
    <property type="entry name" value="CxxCxxCC"/>
    <property type="match status" value="1"/>
</dbReference>
<gene>
    <name evidence="1" type="ORF">FHS03_002855</name>
</gene>
<evidence type="ECO:0008006" key="3">
    <source>
        <dbReference type="Google" id="ProtNLM"/>
    </source>
</evidence>
<proteinExistence type="predicted"/>
<comment type="caution">
    <text evidence="1">The sequence shown here is derived from an EMBL/GenBank/DDBJ whole genome shotgun (WGS) entry which is preliminary data.</text>
</comment>
<accession>A0A7W5BBK2</accession>
<keyword evidence="2" id="KW-1185">Reference proteome</keyword>
<sequence>MTASTSTLDCRSGCGACCTAPSITTPIPGMPLGKPAGVRCIQLDEDQRCLIFGQPGRPAFCGGLQPSADMCGSSREHAIRWLDELERATAPT</sequence>
<name>A0A7W5BBK2_9BURK</name>
<dbReference type="InterPro" id="IPR052572">
    <property type="entry name" value="UPF0153_domain"/>
</dbReference>
<dbReference type="AlphaFoldDB" id="A0A7W5BBK2"/>